<evidence type="ECO:0000313" key="3">
    <source>
        <dbReference type="EMBL" id="RDU98634.1"/>
    </source>
</evidence>
<organism evidence="3 4">
    <name type="scientific">Trinickia dinghuensis</name>
    <dbReference type="NCBI Taxonomy" id="2291023"/>
    <lineage>
        <taxon>Bacteria</taxon>
        <taxon>Pseudomonadati</taxon>
        <taxon>Pseudomonadota</taxon>
        <taxon>Betaproteobacteria</taxon>
        <taxon>Burkholderiales</taxon>
        <taxon>Burkholderiaceae</taxon>
        <taxon>Trinickia</taxon>
    </lineage>
</organism>
<gene>
    <name evidence="3" type="ORF">DWV00_10125</name>
</gene>
<dbReference type="InterPro" id="IPR001563">
    <property type="entry name" value="Peptidase_S10"/>
</dbReference>
<dbReference type="GO" id="GO:0004185">
    <property type="term" value="F:serine-type carboxypeptidase activity"/>
    <property type="evidence" value="ECO:0007669"/>
    <property type="project" value="InterPro"/>
</dbReference>
<dbReference type="AlphaFoldDB" id="A0A3D8K166"/>
<keyword evidence="4" id="KW-1185">Reference proteome</keyword>
<proteinExistence type="predicted"/>
<feature type="compositionally biased region" description="Low complexity" evidence="1">
    <location>
        <begin position="52"/>
        <end position="91"/>
    </location>
</feature>
<name>A0A3D8K166_9BURK</name>
<feature type="signal peptide" evidence="2">
    <location>
        <begin position="1"/>
        <end position="43"/>
    </location>
</feature>
<sequence length="567" mass="61459">MRLRFATSSSSLSSPHGIHGAVRIAVLAAALVCALGASGSVLADDDSGNGTAEPTAAAASAVAPPNAGPHAAAATSAPRGASSAKSAAAEPTPVPPETSIVTKHALRLDGRRLEYDATAGNLLLRDDKGESDASMFYVAYTSKAEHGTPRPVTFLFNGGPGAASVFLLMGSIGPKRVHTSSPSATPPAPYVLADNPDSLLDKTDLVFIDAVGTGFSKVVGRGDGKQFWSVDGDLDAFVQFIDRYLTVNDRWNSPKFLFGESYGTARAAMLAYRLGQHEISLNGVVLLSSVLNSGMQAPGLDLMYVRYLPSFAATAWYHDKLGPSKPADLPAFLNEVRAFAAGPYAAALEKGDALPDAERDAIAKRIAQYTGLDTQYVLRARLRISPSHFRKQLLFGQARSVGRYDSRFEGIEYDDDTSSPDYDASERYVTSAFNAAFHRHLAQDLHDRNATDVPYRVFNGHVLATWGWKHRIWWGETLNVPYAAADLAEAMRQNPRLKVLSANGYFDLATPFFATEYDLAHMNLEPSLRKNLQVTYYPTGHMIYLDDSALHTLRGDLDRFYDDATRR</sequence>
<dbReference type="EMBL" id="QRGA01000006">
    <property type="protein sequence ID" value="RDU98634.1"/>
    <property type="molecule type" value="Genomic_DNA"/>
</dbReference>
<accession>A0A3D8K166</accession>
<keyword evidence="2" id="KW-0732">Signal</keyword>
<dbReference type="GO" id="GO:0006508">
    <property type="term" value="P:proteolysis"/>
    <property type="evidence" value="ECO:0007669"/>
    <property type="project" value="InterPro"/>
</dbReference>
<evidence type="ECO:0000313" key="4">
    <source>
        <dbReference type="Proteomes" id="UP000256838"/>
    </source>
</evidence>
<feature type="region of interest" description="Disordered" evidence="1">
    <location>
        <begin position="45"/>
        <end position="97"/>
    </location>
</feature>
<dbReference type="Gene3D" id="3.40.50.1820">
    <property type="entry name" value="alpha/beta hydrolase"/>
    <property type="match status" value="1"/>
</dbReference>
<feature type="chain" id="PRO_5017639635" evidence="2">
    <location>
        <begin position="44"/>
        <end position="567"/>
    </location>
</feature>
<dbReference type="RefSeq" id="WP_115533450.1">
    <property type="nucleotide sequence ID" value="NZ_QRGA01000006.1"/>
</dbReference>
<evidence type="ECO:0000256" key="1">
    <source>
        <dbReference type="SAM" id="MobiDB-lite"/>
    </source>
</evidence>
<dbReference type="SUPFAM" id="SSF53474">
    <property type="entry name" value="alpha/beta-Hydrolases"/>
    <property type="match status" value="1"/>
</dbReference>
<dbReference type="Proteomes" id="UP000256838">
    <property type="component" value="Unassembled WGS sequence"/>
</dbReference>
<protein>
    <submittedName>
        <fullName evidence="3">Peptidase S10</fullName>
    </submittedName>
</protein>
<reference evidence="3 4" key="1">
    <citation type="submission" date="2018-08" db="EMBL/GenBank/DDBJ databases">
        <title>Paraburkholderia sp. DHOM06 isolated from forest soil.</title>
        <authorList>
            <person name="Gao Z.-H."/>
            <person name="Qiu L.-H."/>
        </authorList>
    </citation>
    <scope>NUCLEOTIDE SEQUENCE [LARGE SCALE GENOMIC DNA]</scope>
    <source>
        <strain evidence="3 4">DHOM06</strain>
    </source>
</reference>
<dbReference type="OrthoDB" id="9770107at2"/>
<dbReference type="Pfam" id="PF00450">
    <property type="entry name" value="Peptidase_S10"/>
    <property type="match status" value="1"/>
</dbReference>
<dbReference type="InterPro" id="IPR029058">
    <property type="entry name" value="AB_hydrolase_fold"/>
</dbReference>
<evidence type="ECO:0000256" key="2">
    <source>
        <dbReference type="SAM" id="SignalP"/>
    </source>
</evidence>
<comment type="caution">
    <text evidence="3">The sequence shown here is derived from an EMBL/GenBank/DDBJ whole genome shotgun (WGS) entry which is preliminary data.</text>
</comment>